<keyword evidence="3" id="KW-1185">Reference proteome</keyword>
<protein>
    <recommendedName>
        <fullName evidence="1">Piwi domain-containing protein</fullName>
    </recommendedName>
</protein>
<dbReference type="SUPFAM" id="SSF53098">
    <property type="entry name" value="Ribonuclease H-like"/>
    <property type="match status" value="1"/>
</dbReference>
<dbReference type="AlphaFoldDB" id="A0A9W8BF28"/>
<accession>A0A9W8BF28</accession>
<dbReference type="Gene3D" id="3.30.420.10">
    <property type="entry name" value="Ribonuclease H-like superfamily/Ribonuclease H"/>
    <property type="match status" value="1"/>
</dbReference>
<sequence>LNTKLGGRNQALDDGAFKALLQGKPTMFMGCDVTHPAPGEQHKPSIASVVGSVDFMATCYAATLIQLPSREELVGKLQEAVVRHLKLFFKGTQTKPQRIVFYRDGVSETQFAQVRDREIIEIQRACSSLENGYKPEITFLAVLKRHNTRFFPMGRDGDRTGNCVPGTVIDRSVTIPGMSDFYLFAHAAIQGTSRPTHYCVLHDDSKFAVDAIQQITYQLCYTYAICTRSVSLVPPVYYAHRVADRARCHLVDMGIGFDEANSERVGYYGGGGSTSLRTAPGDPNRTTRVITINPILDTSMYFM</sequence>
<dbReference type="PANTHER" id="PTHR22891">
    <property type="entry name" value="EUKARYOTIC TRANSLATION INITIATION FACTOR 2C"/>
    <property type="match status" value="1"/>
</dbReference>
<reference evidence="2" key="1">
    <citation type="submission" date="2022-07" db="EMBL/GenBank/DDBJ databases">
        <title>Phylogenomic reconstructions and comparative analyses of Kickxellomycotina fungi.</title>
        <authorList>
            <person name="Reynolds N.K."/>
            <person name="Stajich J.E."/>
            <person name="Barry K."/>
            <person name="Grigoriev I.V."/>
            <person name="Crous P."/>
            <person name="Smith M.E."/>
        </authorList>
    </citation>
    <scope>NUCLEOTIDE SEQUENCE</scope>
    <source>
        <strain evidence="2">IMI 214461</strain>
    </source>
</reference>
<name>A0A9W8BF28_9FUNG</name>
<dbReference type="SMART" id="SM00950">
    <property type="entry name" value="Piwi"/>
    <property type="match status" value="1"/>
</dbReference>
<evidence type="ECO:0000313" key="2">
    <source>
        <dbReference type="EMBL" id="KAJ1997570.1"/>
    </source>
</evidence>
<dbReference type="EMBL" id="JANBQF010001288">
    <property type="protein sequence ID" value="KAJ1997570.1"/>
    <property type="molecule type" value="Genomic_DNA"/>
</dbReference>
<dbReference type="InterPro" id="IPR003165">
    <property type="entry name" value="Piwi"/>
</dbReference>
<dbReference type="Proteomes" id="UP001150907">
    <property type="component" value="Unassembled WGS sequence"/>
</dbReference>
<comment type="caution">
    <text evidence="2">The sequence shown here is derived from an EMBL/GenBank/DDBJ whole genome shotgun (WGS) entry which is preliminary data.</text>
</comment>
<dbReference type="GO" id="GO:0003676">
    <property type="term" value="F:nucleic acid binding"/>
    <property type="evidence" value="ECO:0007669"/>
    <property type="project" value="InterPro"/>
</dbReference>
<dbReference type="InterPro" id="IPR036397">
    <property type="entry name" value="RNaseH_sf"/>
</dbReference>
<evidence type="ECO:0000259" key="1">
    <source>
        <dbReference type="PROSITE" id="PS50822"/>
    </source>
</evidence>
<organism evidence="2 3">
    <name type="scientific">Coemansia thaxteri</name>
    <dbReference type="NCBI Taxonomy" id="2663907"/>
    <lineage>
        <taxon>Eukaryota</taxon>
        <taxon>Fungi</taxon>
        <taxon>Fungi incertae sedis</taxon>
        <taxon>Zoopagomycota</taxon>
        <taxon>Kickxellomycotina</taxon>
        <taxon>Kickxellomycetes</taxon>
        <taxon>Kickxellales</taxon>
        <taxon>Kickxellaceae</taxon>
        <taxon>Coemansia</taxon>
    </lineage>
</organism>
<gene>
    <name evidence="2" type="ORF">H4R26_005786</name>
</gene>
<dbReference type="PROSITE" id="PS50822">
    <property type="entry name" value="PIWI"/>
    <property type="match status" value="1"/>
</dbReference>
<proteinExistence type="predicted"/>
<dbReference type="Pfam" id="PF02171">
    <property type="entry name" value="Piwi"/>
    <property type="match status" value="1"/>
</dbReference>
<evidence type="ECO:0000313" key="3">
    <source>
        <dbReference type="Proteomes" id="UP001150907"/>
    </source>
</evidence>
<dbReference type="InterPro" id="IPR012337">
    <property type="entry name" value="RNaseH-like_sf"/>
</dbReference>
<dbReference type="OrthoDB" id="10252740at2759"/>
<feature type="non-terminal residue" evidence="2">
    <location>
        <position position="1"/>
    </location>
</feature>
<feature type="domain" description="Piwi" evidence="1">
    <location>
        <begin position="1"/>
        <end position="251"/>
    </location>
</feature>